<keyword evidence="8 12" id="KW-0539">Nucleus</keyword>
<keyword evidence="7 13" id="KW-0175">Coiled coil</keyword>
<dbReference type="GO" id="GO:0000226">
    <property type="term" value="P:microtubule cytoskeleton organization"/>
    <property type="evidence" value="ECO:0007669"/>
    <property type="project" value="UniProtKB-ARBA"/>
</dbReference>
<dbReference type="Proteomes" id="UP000271241">
    <property type="component" value="Unassembled WGS sequence"/>
</dbReference>
<comment type="similarity">
    <text evidence="2 12">Belongs to the NDC80/HEC1 family.</text>
</comment>
<comment type="subcellular location">
    <subcellularLocation>
        <location evidence="12">Chromosome</location>
        <location evidence="12">Centromere</location>
        <location evidence="12">Kinetochore</location>
    </subcellularLocation>
    <subcellularLocation>
        <location evidence="12">Nucleus</location>
    </subcellularLocation>
</comment>
<proteinExistence type="inferred from homology"/>
<dbReference type="FunFam" id="1.10.418.30:FF:000002">
    <property type="entry name" value="NDC80, kinetochore complex component"/>
    <property type="match status" value="1"/>
</dbReference>
<evidence type="ECO:0000256" key="12">
    <source>
        <dbReference type="RuleBase" id="RU368072"/>
    </source>
</evidence>
<evidence type="ECO:0000259" key="15">
    <source>
        <dbReference type="Pfam" id="PF24487"/>
    </source>
</evidence>
<name>A0A4P9XSL5_9FUNG</name>
<feature type="coiled-coil region" evidence="13">
    <location>
        <begin position="170"/>
        <end position="204"/>
    </location>
</feature>
<evidence type="ECO:0000256" key="1">
    <source>
        <dbReference type="ARBA" id="ARBA00002772"/>
    </source>
</evidence>
<protein>
    <recommendedName>
        <fullName evidence="12">Kinetochore protein NDC80</fullName>
    </recommendedName>
</protein>
<gene>
    <name evidence="16" type="ORF">THASP1DRAFT_14859</name>
</gene>
<dbReference type="STRING" id="78915.A0A4P9XSL5"/>
<accession>A0A4P9XSL5</accession>
<keyword evidence="4 12" id="KW-0132">Cell division</keyword>
<dbReference type="GO" id="GO:0051301">
    <property type="term" value="P:cell division"/>
    <property type="evidence" value="ECO:0007669"/>
    <property type="project" value="UniProtKB-UniRule"/>
</dbReference>
<dbReference type="Pfam" id="PF24487">
    <property type="entry name" value="NDC80_loop"/>
    <property type="match status" value="1"/>
</dbReference>
<evidence type="ECO:0000313" key="17">
    <source>
        <dbReference type="Proteomes" id="UP000271241"/>
    </source>
</evidence>
<dbReference type="Gene3D" id="1.10.418.30">
    <property type="entry name" value="Ncd80 complex, Ncd80 subunit"/>
    <property type="match status" value="1"/>
</dbReference>
<dbReference type="GO" id="GO:0005815">
    <property type="term" value="C:microtubule organizing center"/>
    <property type="evidence" value="ECO:0007669"/>
    <property type="project" value="UniProtKB-ARBA"/>
</dbReference>
<evidence type="ECO:0000313" key="16">
    <source>
        <dbReference type="EMBL" id="RKP08982.1"/>
    </source>
</evidence>
<feature type="coiled-coil region" evidence="13">
    <location>
        <begin position="243"/>
        <end position="301"/>
    </location>
</feature>
<evidence type="ECO:0000256" key="11">
    <source>
        <dbReference type="ARBA" id="ARBA00063454"/>
    </source>
</evidence>
<dbReference type="PANTHER" id="PTHR10643:SF2">
    <property type="entry name" value="KINETOCHORE PROTEIN NDC80 HOMOLOG"/>
    <property type="match status" value="1"/>
</dbReference>
<evidence type="ECO:0000256" key="13">
    <source>
        <dbReference type="SAM" id="Coils"/>
    </source>
</evidence>
<evidence type="ECO:0000256" key="4">
    <source>
        <dbReference type="ARBA" id="ARBA00022618"/>
    </source>
</evidence>
<feature type="domain" description="Kinetochore protein NDC80 loop region" evidence="15">
    <location>
        <begin position="303"/>
        <end position="523"/>
    </location>
</feature>
<keyword evidence="10 12" id="KW-0137">Centromere</keyword>
<comment type="function">
    <text evidence="1 12">Acts as a component of the essential kinetochore-associated NDC80 complex, which is required for chromosome segregation and spindle checkpoint activity.</text>
</comment>
<feature type="domain" description="Kinetochore protein Ndc80 CH" evidence="14">
    <location>
        <begin position="6"/>
        <end position="118"/>
    </location>
</feature>
<dbReference type="AlphaFoldDB" id="A0A4P9XSL5"/>
<dbReference type="InterPro" id="IPR038273">
    <property type="entry name" value="Ndc80_sf"/>
</dbReference>
<organism evidence="16 17">
    <name type="scientific">Thamnocephalis sphaerospora</name>
    <dbReference type="NCBI Taxonomy" id="78915"/>
    <lineage>
        <taxon>Eukaryota</taxon>
        <taxon>Fungi</taxon>
        <taxon>Fungi incertae sedis</taxon>
        <taxon>Zoopagomycota</taxon>
        <taxon>Zoopagomycotina</taxon>
        <taxon>Zoopagomycetes</taxon>
        <taxon>Zoopagales</taxon>
        <taxon>Sigmoideomycetaceae</taxon>
        <taxon>Thamnocephalis</taxon>
    </lineage>
</organism>
<reference evidence="17" key="1">
    <citation type="journal article" date="2018" name="Nat. Microbiol.">
        <title>Leveraging single-cell genomics to expand the fungal tree of life.</title>
        <authorList>
            <person name="Ahrendt S.R."/>
            <person name="Quandt C.A."/>
            <person name="Ciobanu D."/>
            <person name="Clum A."/>
            <person name="Salamov A."/>
            <person name="Andreopoulos B."/>
            <person name="Cheng J.F."/>
            <person name="Woyke T."/>
            <person name="Pelin A."/>
            <person name="Henrissat B."/>
            <person name="Reynolds N.K."/>
            <person name="Benny G.L."/>
            <person name="Smith M.E."/>
            <person name="James T.Y."/>
            <person name="Grigoriev I.V."/>
        </authorList>
    </citation>
    <scope>NUCLEOTIDE SEQUENCE [LARGE SCALE GENOMIC DNA]</scope>
    <source>
        <strain evidence="17">RSA 1356</strain>
    </source>
</reference>
<dbReference type="EMBL" id="KZ992553">
    <property type="protein sequence ID" value="RKP08982.1"/>
    <property type="molecule type" value="Genomic_DNA"/>
</dbReference>
<dbReference type="GO" id="GO:0051315">
    <property type="term" value="P:attachment of mitotic spindle microtubules to kinetochore"/>
    <property type="evidence" value="ECO:0007669"/>
    <property type="project" value="UniProtKB-UniRule"/>
</dbReference>
<comment type="subunit">
    <text evidence="11">Component of the NDC80 complex, which consists of at least NDC80, NUF2 and SPC25.</text>
</comment>
<feature type="coiled-coil region" evidence="13">
    <location>
        <begin position="404"/>
        <end position="463"/>
    </location>
</feature>
<dbReference type="GO" id="GO:0005634">
    <property type="term" value="C:nucleus"/>
    <property type="evidence" value="ECO:0007669"/>
    <property type="project" value="UniProtKB-SubCell"/>
</dbReference>
<dbReference type="PANTHER" id="PTHR10643">
    <property type="entry name" value="KINETOCHORE PROTEIN NDC80"/>
    <property type="match status" value="1"/>
</dbReference>
<dbReference type="Pfam" id="PF03801">
    <property type="entry name" value="Ndc80_HEC"/>
    <property type="match status" value="1"/>
</dbReference>
<evidence type="ECO:0000256" key="8">
    <source>
        <dbReference type="ARBA" id="ARBA00023242"/>
    </source>
</evidence>
<dbReference type="OrthoDB" id="7459479at2759"/>
<evidence type="ECO:0000256" key="3">
    <source>
        <dbReference type="ARBA" id="ARBA00022454"/>
    </source>
</evidence>
<keyword evidence="6 12" id="KW-0995">Kinetochore</keyword>
<dbReference type="InterPro" id="IPR055260">
    <property type="entry name" value="Ndc80_CH"/>
</dbReference>
<evidence type="ECO:0000256" key="10">
    <source>
        <dbReference type="ARBA" id="ARBA00023328"/>
    </source>
</evidence>
<dbReference type="GO" id="GO:0031262">
    <property type="term" value="C:Ndc80 complex"/>
    <property type="evidence" value="ECO:0007669"/>
    <property type="project" value="UniProtKB-UniRule"/>
</dbReference>
<sequence length="570" mass="65401">MVGGPIKDPRPLRDKQFIQACVRHIIDYLTQAGYPQPVTHKTLQTPTSKDFQNIFRFLYSKFDPKYTFQKKFEEEVPVLLKSLRYPFCDQISKSQLYAVGSMHSWPNLLAMLMWMTNLGVERSDMGAMSNILQHDSPNYTEKLYFGFLSHAYGVFLAGSDDFDPMEQEMARNFDQRNMETIKEIERLQEENAAMLHELEELHEKNPPLVGLEKDNRILRSDRDKFNQYIKHLETKKQKLLEMNGKIAEEFQSKEDELVKLNAERDRLQHIVDNQKVSPADVDRMNAEQEQLAKAIGAANEKDEAISKTVWQREIDFQRKVDELEKAVQDYHSLAYQLALIPATAANANGKHLEVELNVHAPRVEQIASVDLRQSVKPFLGLLRAEKNAECHKGQDELIAQQETLDQLTEHHADKKGELEVLETRYQKLQLQYNEEREMVNHENITSSAEIDHLEQELQRLRVEGANGLLQAQQRAQRAIIDYDHLVRISNERKEAAGKEILRILEDLITFKTHVETSLGELEKLVIDDHAITAQASEQESAAAKTTAATAASIMTLAEEARDMGLSMDAL</sequence>
<dbReference type="GO" id="GO:0005737">
    <property type="term" value="C:cytoplasm"/>
    <property type="evidence" value="ECO:0007669"/>
    <property type="project" value="UniProtKB-ARBA"/>
</dbReference>
<keyword evidence="3 12" id="KW-0158">Chromosome</keyword>
<keyword evidence="5 12" id="KW-0498">Mitosis</keyword>
<dbReference type="InterPro" id="IPR005550">
    <property type="entry name" value="Kinetochore_Ndc80"/>
</dbReference>
<keyword evidence="17" id="KW-1185">Reference proteome</keyword>
<evidence type="ECO:0000256" key="5">
    <source>
        <dbReference type="ARBA" id="ARBA00022776"/>
    </source>
</evidence>
<dbReference type="InterPro" id="IPR057091">
    <property type="entry name" value="NDC80_loop"/>
</dbReference>
<evidence type="ECO:0000259" key="14">
    <source>
        <dbReference type="Pfam" id="PF03801"/>
    </source>
</evidence>
<evidence type="ECO:0000256" key="7">
    <source>
        <dbReference type="ARBA" id="ARBA00023054"/>
    </source>
</evidence>
<evidence type="ECO:0000256" key="6">
    <source>
        <dbReference type="ARBA" id="ARBA00022838"/>
    </source>
</evidence>
<keyword evidence="9 12" id="KW-0131">Cell cycle</keyword>
<evidence type="ECO:0000256" key="9">
    <source>
        <dbReference type="ARBA" id="ARBA00023306"/>
    </source>
</evidence>
<evidence type="ECO:0000256" key="2">
    <source>
        <dbReference type="ARBA" id="ARBA00007050"/>
    </source>
</evidence>